<organism evidence="1 2">
    <name type="scientific">Cricetulus griseus</name>
    <name type="common">Chinese hamster</name>
    <name type="synonym">Cricetulus barabensis griseus</name>
    <dbReference type="NCBI Taxonomy" id="10029"/>
    <lineage>
        <taxon>Eukaryota</taxon>
        <taxon>Metazoa</taxon>
        <taxon>Chordata</taxon>
        <taxon>Craniata</taxon>
        <taxon>Vertebrata</taxon>
        <taxon>Euteleostomi</taxon>
        <taxon>Mammalia</taxon>
        <taxon>Eutheria</taxon>
        <taxon>Euarchontoglires</taxon>
        <taxon>Glires</taxon>
        <taxon>Rodentia</taxon>
        <taxon>Myomorpha</taxon>
        <taxon>Muroidea</taxon>
        <taxon>Cricetidae</taxon>
        <taxon>Cricetinae</taxon>
        <taxon>Cricetulus</taxon>
    </lineage>
</organism>
<protein>
    <submittedName>
        <fullName evidence="1">UV radiation resistance-associated protein</fullName>
    </submittedName>
</protein>
<gene>
    <name evidence="1" type="ORF">H671_xg20371</name>
</gene>
<name>A0A061HY30_CRIGR</name>
<dbReference type="Proteomes" id="UP000030759">
    <property type="component" value="Unassembled WGS sequence"/>
</dbReference>
<evidence type="ECO:0000313" key="1">
    <source>
        <dbReference type="EMBL" id="ERE65278.1"/>
    </source>
</evidence>
<accession>A0A061HY30</accession>
<sequence length="87" mass="10155">MMATMVLHLNLRVIQTHTTSFRWIKTVCNSYNVFSLLRLHRAQCAIKQTPVIVQRIGKVIEKKLRLTSTSNELKNESECLRLKFLVL</sequence>
<dbReference type="AlphaFoldDB" id="A0A061HY30"/>
<evidence type="ECO:0000313" key="2">
    <source>
        <dbReference type="Proteomes" id="UP000030759"/>
    </source>
</evidence>
<proteinExistence type="predicted"/>
<reference evidence="2" key="1">
    <citation type="journal article" date="2013" name="Nat. Biotechnol.">
        <title>Chinese hamster genome sequenced from sorted chromosomes.</title>
        <authorList>
            <person name="Brinkrolf K."/>
            <person name="Rupp O."/>
            <person name="Laux H."/>
            <person name="Kollin F."/>
            <person name="Ernst W."/>
            <person name="Linke B."/>
            <person name="Kofler R."/>
            <person name="Romand S."/>
            <person name="Hesse F."/>
            <person name="Budach W.E."/>
            <person name="Galosy S."/>
            <person name="Muller D."/>
            <person name="Noll T."/>
            <person name="Wienberg J."/>
            <person name="Jostock T."/>
            <person name="Leonard M."/>
            <person name="Grillari J."/>
            <person name="Tauch A."/>
            <person name="Goesmann A."/>
            <person name="Helk B."/>
            <person name="Mott J.E."/>
            <person name="Puhler A."/>
            <person name="Borth N."/>
        </authorList>
    </citation>
    <scope>NUCLEOTIDE SEQUENCE [LARGE SCALE GENOMIC DNA]</scope>
    <source>
        <strain evidence="2">17A/GY</strain>
    </source>
</reference>
<dbReference type="EMBL" id="KE685263">
    <property type="protein sequence ID" value="ERE65278.1"/>
    <property type="molecule type" value="Genomic_DNA"/>
</dbReference>